<keyword evidence="8" id="KW-0547">Nucleotide-binding</keyword>
<dbReference type="Proteomes" id="UP000660975">
    <property type="component" value="Unassembled WGS sequence"/>
</dbReference>
<evidence type="ECO:0000313" key="17">
    <source>
        <dbReference type="EMBL" id="GFH79132.1"/>
    </source>
</evidence>
<keyword evidence="11" id="KW-0408">Iron</keyword>
<dbReference type="CDD" id="cd03214">
    <property type="entry name" value="ABC_Iron-Siderophores_B12_Hemin"/>
    <property type="match status" value="1"/>
</dbReference>
<dbReference type="InterPro" id="IPR027417">
    <property type="entry name" value="P-loop_NTPase"/>
</dbReference>
<gene>
    <name evidence="18" type="ORF">GCM10010227_06170</name>
    <name evidence="17" type="ORF">Sgou_38020</name>
</gene>
<dbReference type="InterPro" id="IPR017871">
    <property type="entry name" value="ABC_transporter-like_CS"/>
</dbReference>
<dbReference type="InterPro" id="IPR003439">
    <property type="entry name" value="ABC_transporter-like_ATP-bd"/>
</dbReference>
<evidence type="ECO:0000256" key="4">
    <source>
        <dbReference type="ARBA" id="ARBA00022448"/>
    </source>
</evidence>
<feature type="transmembrane region" description="Helical" evidence="15">
    <location>
        <begin position="149"/>
        <end position="169"/>
    </location>
</feature>
<evidence type="ECO:0000256" key="5">
    <source>
        <dbReference type="ARBA" id="ARBA00022475"/>
    </source>
</evidence>
<feature type="compositionally biased region" description="Polar residues" evidence="14">
    <location>
        <begin position="368"/>
        <end position="379"/>
    </location>
</feature>
<evidence type="ECO:0000256" key="9">
    <source>
        <dbReference type="ARBA" id="ARBA00022840"/>
    </source>
</evidence>
<feature type="compositionally biased region" description="Low complexity" evidence="14">
    <location>
        <begin position="350"/>
        <end position="360"/>
    </location>
</feature>
<feature type="transmembrane region" description="Helical" evidence="15">
    <location>
        <begin position="176"/>
        <end position="198"/>
    </location>
</feature>
<comment type="caution">
    <text evidence="18">The sequence shown here is derived from an EMBL/GenBank/DDBJ whole genome shotgun (WGS) entry which is preliminary data.</text>
</comment>
<protein>
    <recommendedName>
        <fullName evidence="16">ABC transporter domain-containing protein</fullName>
    </recommendedName>
</protein>
<dbReference type="InterPro" id="IPR037294">
    <property type="entry name" value="ABC_BtuC-like"/>
</dbReference>
<feature type="domain" description="ABC transporter" evidence="16">
    <location>
        <begin position="391"/>
        <end position="626"/>
    </location>
</feature>
<feature type="transmembrane region" description="Helical" evidence="15">
    <location>
        <begin position="42"/>
        <end position="60"/>
    </location>
</feature>
<evidence type="ECO:0000256" key="11">
    <source>
        <dbReference type="ARBA" id="ARBA00023004"/>
    </source>
</evidence>
<evidence type="ECO:0000256" key="10">
    <source>
        <dbReference type="ARBA" id="ARBA00022989"/>
    </source>
</evidence>
<evidence type="ECO:0000256" key="8">
    <source>
        <dbReference type="ARBA" id="ARBA00022741"/>
    </source>
</evidence>
<evidence type="ECO:0000256" key="13">
    <source>
        <dbReference type="ARBA" id="ARBA00023136"/>
    </source>
</evidence>
<keyword evidence="5" id="KW-1003">Cell membrane</keyword>
<evidence type="ECO:0000256" key="14">
    <source>
        <dbReference type="SAM" id="MobiDB-lite"/>
    </source>
</evidence>
<keyword evidence="4" id="KW-0813">Transport</keyword>
<accession>A0A8H9LHI7</accession>
<dbReference type="GO" id="GO:0006826">
    <property type="term" value="P:iron ion transport"/>
    <property type="evidence" value="ECO:0007669"/>
    <property type="project" value="UniProtKB-KW"/>
</dbReference>
<evidence type="ECO:0000256" key="1">
    <source>
        <dbReference type="ARBA" id="ARBA00004202"/>
    </source>
</evidence>
<dbReference type="InterPro" id="IPR003593">
    <property type="entry name" value="AAA+_ATPase"/>
</dbReference>
<dbReference type="Pfam" id="PF01032">
    <property type="entry name" value="FecCD"/>
    <property type="match status" value="1"/>
</dbReference>
<dbReference type="PANTHER" id="PTHR42771:SF12">
    <property type="entry name" value="FE(3+) DICITRATE TRANSPORT ATP-BINDING PROTEIN FECE-RELATED"/>
    <property type="match status" value="1"/>
</dbReference>
<keyword evidence="9" id="KW-0067">ATP-binding</keyword>
<evidence type="ECO:0000256" key="6">
    <source>
        <dbReference type="ARBA" id="ARBA00022496"/>
    </source>
</evidence>
<evidence type="ECO:0000256" key="15">
    <source>
        <dbReference type="SAM" id="Phobius"/>
    </source>
</evidence>
<dbReference type="PANTHER" id="PTHR42771">
    <property type="entry name" value="IRON(3+)-HYDROXAMATE IMPORT ATP-BINDING PROTEIN FHUC"/>
    <property type="match status" value="1"/>
</dbReference>
<evidence type="ECO:0000313" key="19">
    <source>
        <dbReference type="Proteomes" id="UP000480804"/>
    </source>
</evidence>
<comment type="subcellular location">
    <subcellularLocation>
        <location evidence="2">Cell membrane</location>
        <topology evidence="2">Multi-pass membrane protein</topology>
    </subcellularLocation>
    <subcellularLocation>
        <location evidence="1">Cell membrane</location>
        <topology evidence="1">Peripheral membrane protein</topology>
    </subcellularLocation>
</comment>
<evidence type="ECO:0000256" key="12">
    <source>
        <dbReference type="ARBA" id="ARBA00023065"/>
    </source>
</evidence>
<evidence type="ECO:0000256" key="3">
    <source>
        <dbReference type="ARBA" id="ARBA00007935"/>
    </source>
</evidence>
<evidence type="ECO:0000256" key="7">
    <source>
        <dbReference type="ARBA" id="ARBA00022692"/>
    </source>
</evidence>
<dbReference type="SUPFAM" id="SSF52540">
    <property type="entry name" value="P-loop containing nucleoside triphosphate hydrolases"/>
    <property type="match status" value="1"/>
</dbReference>
<proteinExistence type="inferred from homology"/>
<reference evidence="18" key="3">
    <citation type="submission" date="2020-09" db="EMBL/GenBank/DDBJ databases">
        <authorList>
            <person name="Sun Q."/>
            <person name="Ohkuma M."/>
        </authorList>
    </citation>
    <scope>NUCLEOTIDE SEQUENCE</scope>
    <source>
        <strain evidence="18">JCM 4136</strain>
    </source>
</reference>
<evidence type="ECO:0000313" key="20">
    <source>
        <dbReference type="Proteomes" id="UP000660975"/>
    </source>
</evidence>
<keyword evidence="6" id="KW-0410">Iron transport</keyword>
<feature type="region of interest" description="Disordered" evidence="14">
    <location>
        <begin position="310"/>
        <end position="387"/>
    </location>
</feature>
<sequence>MKLEERTTRKGRAPAGGGPTGARPPFAVRLGSFSAAVERRTAVAVAALTVLAAVLAFVGLCRGDSWDPPGEVFAALAGHGDVAFVVQEWRLPRVTAALAFGAALGAAGSVFQNLTRNPLGSPDVTGLDAGAYTGALVALTVLSGTSVQLAVGSVAGGLAAAAVVYLLSLGSGLGGLRLVVIGIAVNAMLTALNSWIVLRAELEVAMAAVGWSAGSLNGIGWGDLRLPLALLALLAVLLAALARPMHQVAVGDDLAVTSGVRLSGYRPLVVLAGVGCTATVTAVAGPIVFIALAAPQIGRRLAGAAGVPLLPSRADRRGTPAGGRPDGADRPGPRGAAGRRRHHGGRRRLPPLAAPARGAPMTLGPDRSGTSPGTAPRTSDSQEEPTAMPRLTADALELAYGDRVVSPRLSLEIPDGAFTAVVGANACGKSTLLKALVRLLTPNAGTVRWDGEDLHALRPKAAARQLGFLPQGLAAPENTLVRQLVARGRYPHQSLLATWSPADERAVVEAMAAAGVAELADRRVEELSGGQRQRVWVAMVLAQETPYLLLDEPTTFLDLAHQYQLLRLLARLRDEGRTVVTVLHDLNQACRFADHLVAMRGGRVVAQGAPRDIVDAALVEAVFDLECVVVPDPVTGTPMVVPRA</sequence>
<dbReference type="SMART" id="SM00382">
    <property type="entry name" value="AAA"/>
    <property type="match status" value="1"/>
</dbReference>
<feature type="region of interest" description="Disordered" evidence="14">
    <location>
        <begin position="1"/>
        <end position="23"/>
    </location>
</feature>
<dbReference type="Gene3D" id="3.40.50.300">
    <property type="entry name" value="P-loop containing nucleotide triphosphate hydrolases"/>
    <property type="match status" value="1"/>
</dbReference>
<dbReference type="InterPro" id="IPR000522">
    <property type="entry name" value="ABC_transptr_permease_BtuC"/>
</dbReference>
<reference evidence="17 19" key="2">
    <citation type="submission" date="2020-02" db="EMBL/GenBank/DDBJ databases">
        <title>Whole genome shotgun sequence of Streptomyces gougerotii NBRC 13043.</title>
        <authorList>
            <person name="Ichikawa N."/>
            <person name="Komaki H."/>
            <person name="Tamura T."/>
        </authorList>
    </citation>
    <scope>NUCLEOTIDE SEQUENCE [LARGE SCALE GENOMIC DNA]</scope>
    <source>
        <strain evidence="17 19">NBRC 13043</strain>
    </source>
</reference>
<dbReference type="PROSITE" id="PS50893">
    <property type="entry name" value="ABC_TRANSPORTER_2"/>
    <property type="match status" value="1"/>
</dbReference>
<name>A0A8H9LHI7_9ACTN</name>
<evidence type="ECO:0000313" key="18">
    <source>
        <dbReference type="EMBL" id="GGU55642.1"/>
    </source>
</evidence>
<comment type="similarity">
    <text evidence="3">Belongs to the binding-protein-dependent transport system permease family. FecCD subfamily.</text>
</comment>
<dbReference type="Gene3D" id="1.10.3470.10">
    <property type="entry name" value="ABC transporter involved in vitamin B12 uptake, BtuC"/>
    <property type="match status" value="1"/>
</dbReference>
<evidence type="ECO:0000259" key="16">
    <source>
        <dbReference type="PROSITE" id="PS50893"/>
    </source>
</evidence>
<dbReference type="Pfam" id="PF00005">
    <property type="entry name" value="ABC_tran"/>
    <property type="match status" value="1"/>
</dbReference>
<keyword evidence="10 15" id="KW-1133">Transmembrane helix</keyword>
<keyword evidence="19" id="KW-1185">Reference proteome</keyword>
<reference evidence="18" key="1">
    <citation type="journal article" date="2014" name="Int. J. Syst. Evol. Microbiol.">
        <title>Complete genome sequence of Corynebacterium casei LMG S-19264T (=DSM 44701T), isolated from a smear-ripened cheese.</title>
        <authorList>
            <consortium name="US DOE Joint Genome Institute (JGI-PGF)"/>
            <person name="Walter F."/>
            <person name="Albersmeier A."/>
            <person name="Kalinowski J."/>
            <person name="Ruckert C."/>
        </authorList>
    </citation>
    <scope>NUCLEOTIDE SEQUENCE</scope>
    <source>
        <strain evidence="18">JCM 4136</strain>
    </source>
</reference>
<dbReference type="AlphaFoldDB" id="A0A8H9LHI7"/>
<dbReference type="PROSITE" id="PS00211">
    <property type="entry name" value="ABC_TRANSPORTER_1"/>
    <property type="match status" value="1"/>
</dbReference>
<keyword evidence="13 15" id="KW-0472">Membrane</keyword>
<dbReference type="GO" id="GO:0022857">
    <property type="term" value="F:transmembrane transporter activity"/>
    <property type="evidence" value="ECO:0007669"/>
    <property type="project" value="InterPro"/>
</dbReference>
<feature type="transmembrane region" description="Helical" evidence="15">
    <location>
        <begin position="265"/>
        <end position="292"/>
    </location>
</feature>
<dbReference type="GO" id="GO:0005886">
    <property type="term" value="C:plasma membrane"/>
    <property type="evidence" value="ECO:0007669"/>
    <property type="project" value="UniProtKB-SubCell"/>
</dbReference>
<feature type="compositionally biased region" description="Basic residues" evidence="14">
    <location>
        <begin position="337"/>
        <end position="349"/>
    </location>
</feature>
<dbReference type="EMBL" id="BMSC01000001">
    <property type="protein sequence ID" value="GGU55642.1"/>
    <property type="molecule type" value="Genomic_DNA"/>
</dbReference>
<evidence type="ECO:0000256" key="2">
    <source>
        <dbReference type="ARBA" id="ARBA00004651"/>
    </source>
</evidence>
<keyword evidence="7 15" id="KW-0812">Transmembrane</keyword>
<dbReference type="InterPro" id="IPR051535">
    <property type="entry name" value="Siderophore_ABC-ATPase"/>
</dbReference>
<dbReference type="Proteomes" id="UP000480804">
    <property type="component" value="Unassembled WGS sequence"/>
</dbReference>
<keyword evidence="12" id="KW-0406">Ion transport</keyword>
<feature type="transmembrane region" description="Helical" evidence="15">
    <location>
        <begin position="228"/>
        <end position="245"/>
    </location>
</feature>
<dbReference type="EMBL" id="BLLO01000020">
    <property type="protein sequence ID" value="GFH79132.1"/>
    <property type="molecule type" value="Genomic_DNA"/>
</dbReference>
<dbReference type="GO" id="GO:0005524">
    <property type="term" value="F:ATP binding"/>
    <property type="evidence" value="ECO:0007669"/>
    <property type="project" value="UniProtKB-KW"/>
</dbReference>
<dbReference type="FunFam" id="3.40.50.300:FF:000134">
    <property type="entry name" value="Iron-enterobactin ABC transporter ATP-binding protein"/>
    <property type="match status" value="1"/>
</dbReference>
<dbReference type="GO" id="GO:0016887">
    <property type="term" value="F:ATP hydrolysis activity"/>
    <property type="evidence" value="ECO:0007669"/>
    <property type="project" value="InterPro"/>
</dbReference>
<dbReference type="SUPFAM" id="SSF81345">
    <property type="entry name" value="ABC transporter involved in vitamin B12 uptake, BtuC"/>
    <property type="match status" value="1"/>
</dbReference>
<organism evidence="18 20">
    <name type="scientific">Streptomyces gougerotii</name>
    <dbReference type="NCBI Taxonomy" id="53448"/>
    <lineage>
        <taxon>Bacteria</taxon>
        <taxon>Bacillati</taxon>
        <taxon>Actinomycetota</taxon>
        <taxon>Actinomycetes</taxon>
        <taxon>Kitasatosporales</taxon>
        <taxon>Streptomycetaceae</taxon>
        <taxon>Streptomyces</taxon>
        <taxon>Streptomyces diastaticus group</taxon>
    </lineage>
</organism>